<feature type="region of interest" description="Disordered" evidence="2">
    <location>
        <begin position="26"/>
        <end position="72"/>
    </location>
</feature>
<feature type="domain" description="G-patch" evidence="4">
    <location>
        <begin position="93"/>
        <end position="139"/>
    </location>
</feature>
<dbReference type="InterPro" id="IPR000467">
    <property type="entry name" value="G_patch_dom"/>
</dbReference>
<feature type="compositionally biased region" description="Polar residues" evidence="2">
    <location>
        <begin position="306"/>
        <end position="322"/>
    </location>
</feature>
<feature type="compositionally biased region" description="Basic and acidic residues" evidence="2">
    <location>
        <begin position="238"/>
        <end position="253"/>
    </location>
</feature>
<gene>
    <name evidence="5" type="primary">GPATCH8</name>
    <name evidence="5" type="ORF">BG015_003494</name>
</gene>
<dbReference type="GO" id="GO:0008270">
    <property type="term" value="F:zinc ion binding"/>
    <property type="evidence" value="ECO:0007669"/>
    <property type="project" value="UniProtKB-KW"/>
</dbReference>
<dbReference type="GO" id="GO:0003676">
    <property type="term" value="F:nucleic acid binding"/>
    <property type="evidence" value="ECO:0007669"/>
    <property type="project" value="InterPro"/>
</dbReference>
<dbReference type="PROSITE" id="PS00028">
    <property type="entry name" value="ZINC_FINGER_C2H2_1"/>
    <property type="match status" value="1"/>
</dbReference>
<evidence type="ECO:0000256" key="1">
    <source>
        <dbReference type="PROSITE-ProRule" id="PRU00042"/>
    </source>
</evidence>
<dbReference type="AlphaFoldDB" id="A0A9P5V457"/>
<feature type="domain" description="C2H2-type" evidence="3">
    <location>
        <begin position="191"/>
        <end position="220"/>
    </location>
</feature>
<keyword evidence="6" id="KW-1185">Reference proteome</keyword>
<feature type="compositionally biased region" description="Low complexity" evidence="2">
    <location>
        <begin position="402"/>
        <end position="416"/>
    </location>
</feature>
<feature type="region of interest" description="Disordered" evidence="2">
    <location>
        <begin position="222"/>
        <end position="286"/>
    </location>
</feature>
<protein>
    <submittedName>
        <fullName evidence="5">G patch domain-containing protein 8</fullName>
    </submittedName>
</protein>
<dbReference type="PROSITE" id="PS50157">
    <property type="entry name" value="ZINC_FINGER_C2H2_2"/>
    <property type="match status" value="1"/>
</dbReference>
<feature type="region of interest" description="Disordered" evidence="2">
    <location>
        <begin position="153"/>
        <end position="172"/>
    </location>
</feature>
<dbReference type="EMBL" id="JAAAUQ010001774">
    <property type="protein sequence ID" value="KAF9133918.1"/>
    <property type="molecule type" value="Genomic_DNA"/>
</dbReference>
<dbReference type="SMART" id="SM00443">
    <property type="entry name" value="G_patch"/>
    <property type="match status" value="1"/>
</dbReference>
<reference evidence="5" key="1">
    <citation type="journal article" date="2020" name="Fungal Divers.">
        <title>Resolving the Mortierellaceae phylogeny through synthesis of multi-gene phylogenetics and phylogenomics.</title>
        <authorList>
            <person name="Vandepol N."/>
            <person name="Liber J."/>
            <person name="Desiro A."/>
            <person name="Na H."/>
            <person name="Kennedy M."/>
            <person name="Barry K."/>
            <person name="Grigoriev I.V."/>
            <person name="Miller A.N."/>
            <person name="O'Donnell K."/>
            <person name="Stajich J.E."/>
            <person name="Bonito G."/>
        </authorList>
    </citation>
    <scope>NUCLEOTIDE SEQUENCE</scope>
    <source>
        <strain evidence="5">NRRL 6426</strain>
    </source>
</reference>
<keyword evidence="1" id="KW-0479">Metal-binding</keyword>
<name>A0A9P5V457_9FUNG</name>
<keyword evidence="1" id="KW-0862">Zinc</keyword>
<feature type="region of interest" description="Disordered" evidence="2">
    <location>
        <begin position="351"/>
        <end position="441"/>
    </location>
</feature>
<comment type="caution">
    <text evidence="5">The sequence shown here is derived from an EMBL/GenBank/DDBJ whole genome shotgun (WGS) entry which is preliminary data.</text>
</comment>
<evidence type="ECO:0000313" key="6">
    <source>
        <dbReference type="Proteomes" id="UP000748756"/>
    </source>
</evidence>
<feature type="compositionally biased region" description="Acidic residues" evidence="2">
    <location>
        <begin position="41"/>
        <end position="52"/>
    </location>
</feature>
<dbReference type="PANTHER" id="PTHR47251:SF1">
    <property type="entry name" value="FINGER DOMAIN PROTEIN, PUTATIVE (AFU_ORTHOLOGUE AFUA_3G04180)-RELATED"/>
    <property type="match status" value="1"/>
</dbReference>
<dbReference type="Pfam" id="PF01585">
    <property type="entry name" value="G-patch"/>
    <property type="match status" value="1"/>
</dbReference>
<feature type="region of interest" description="Disordered" evidence="2">
    <location>
        <begin position="306"/>
        <end position="335"/>
    </location>
</feature>
<sequence>MQQLPPEQQQQQLQRFYRQELKELASTRDAIRAKSRPNDGSDSDSYDDDENDTGSRRSSHRDYDFDEDGDIAMDDYDGAYGVEAADMETHIPESNVGYKLLLKMGWKAGTGLGANASGRSTPIPIERKQDSLGIGRQALDIWWADSTTAKRKTLEAERQAEETEAEKSKRELQVQQNEAIQAELTMVKSAFYCALCDKQYERISDYEVHLSSYDHNHKKRFKEMKDTSRAGAAQTTSKIKEKERKREERELAKMQEAAMKRAGGSGGTISQQPLVTPSGINTNSKSSFQSVQASAFQPVQSSGFQPVSNATATTPVSTTQPISASTGPPGTGVGTGSAGFLPVKLGGFQPVKSSGFQPVKASGFQPVKLGGFQSMDDDDEEEAKSAATQPQGAPGSATLGDSGASSNSAPAPGPSGFQPVKIGGFKPMKIGGFQLKKPGTK</sequence>
<dbReference type="InterPro" id="IPR013087">
    <property type="entry name" value="Znf_C2H2_type"/>
</dbReference>
<evidence type="ECO:0000259" key="3">
    <source>
        <dbReference type="PROSITE" id="PS50157"/>
    </source>
</evidence>
<evidence type="ECO:0000259" key="4">
    <source>
        <dbReference type="PROSITE" id="PS50174"/>
    </source>
</evidence>
<organism evidence="5 6">
    <name type="scientific">Linnemannia schmuckeri</name>
    <dbReference type="NCBI Taxonomy" id="64567"/>
    <lineage>
        <taxon>Eukaryota</taxon>
        <taxon>Fungi</taxon>
        <taxon>Fungi incertae sedis</taxon>
        <taxon>Mucoromycota</taxon>
        <taxon>Mortierellomycotina</taxon>
        <taxon>Mortierellomycetes</taxon>
        <taxon>Mortierellales</taxon>
        <taxon>Mortierellaceae</taxon>
        <taxon>Linnemannia</taxon>
    </lineage>
</organism>
<feature type="compositionally biased region" description="Basic and acidic residues" evidence="2">
    <location>
        <begin position="26"/>
        <end position="39"/>
    </location>
</feature>
<dbReference type="OrthoDB" id="4822at2759"/>
<proteinExistence type="predicted"/>
<evidence type="ECO:0000256" key="2">
    <source>
        <dbReference type="SAM" id="MobiDB-lite"/>
    </source>
</evidence>
<dbReference type="PROSITE" id="PS50174">
    <property type="entry name" value="G_PATCH"/>
    <property type="match status" value="1"/>
</dbReference>
<keyword evidence="1" id="KW-0863">Zinc-finger</keyword>
<dbReference type="PANTHER" id="PTHR47251">
    <property type="entry name" value="FINGER DOMAIN PROTEIN, PUTATIVE (AFU_ORTHOLOGUE AFUA_3G04180)-RELATED"/>
    <property type="match status" value="1"/>
</dbReference>
<dbReference type="Proteomes" id="UP000748756">
    <property type="component" value="Unassembled WGS sequence"/>
</dbReference>
<evidence type="ECO:0000313" key="5">
    <source>
        <dbReference type="EMBL" id="KAF9133918.1"/>
    </source>
</evidence>
<feature type="compositionally biased region" description="Polar residues" evidence="2">
    <location>
        <begin position="268"/>
        <end position="283"/>
    </location>
</feature>
<accession>A0A9P5V457</accession>